<feature type="signal peptide" evidence="2">
    <location>
        <begin position="1"/>
        <end position="21"/>
    </location>
</feature>
<protein>
    <recommendedName>
        <fullName evidence="5">TonB-dependent receptor</fullName>
    </recommendedName>
</protein>
<dbReference type="InterPro" id="IPR023614">
    <property type="entry name" value="Porin_dom_sf"/>
</dbReference>
<reference evidence="3 4" key="1">
    <citation type="submission" date="2020-08" db="EMBL/GenBank/DDBJ databases">
        <title>Genomic Encyclopedia of Type Strains, Phase IV (KMG-IV): sequencing the most valuable type-strain genomes for metagenomic binning, comparative biology and taxonomic classification.</title>
        <authorList>
            <person name="Goeker M."/>
        </authorList>
    </citation>
    <scope>NUCLEOTIDE SEQUENCE [LARGE SCALE GENOMIC DNA]</scope>
    <source>
        <strain evidence="3 4">DSM 106739</strain>
    </source>
</reference>
<dbReference type="SUPFAM" id="SSF56935">
    <property type="entry name" value="Porins"/>
    <property type="match status" value="1"/>
</dbReference>
<keyword evidence="4" id="KW-1185">Reference proteome</keyword>
<dbReference type="RefSeq" id="WP_183635629.1">
    <property type="nucleotide sequence ID" value="NZ_BAABLE010000005.1"/>
</dbReference>
<evidence type="ECO:0000256" key="1">
    <source>
        <dbReference type="SAM" id="Coils"/>
    </source>
</evidence>
<gene>
    <name evidence="3" type="ORF">GGR36_003042</name>
</gene>
<comment type="caution">
    <text evidence="3">The sequence shown here is derived from an EMBL/GenBank/DDBJ whole genome shotgun (WGS) entry which is preliminary data.</text>
</comment>
<feature type="chain" id="PRO_5032779207" description="TonB-dependent receptor" evidence="2">
    <location>
        <begin position="22"/>
        <end position="473"/>
    </location>
</feature>
<dbReference type="Gene3D" id="2.40.160.10">
    <property type="entry name" value="Porin"/>
    <property type="match status" value="1"/>
</dbReference>
<dbReference type="Proteomes" id="UP000561045">
    <property type="component" value="Unassembled WGS sequence"/>
</dbReference>
<proteinExistence type="predicted"/>
<feature type="coiled-coil region" evidence="1">
    <location>
        <begin position="20"/>
        <end position="65"/>
    </location>
</feature>
<dbReference type="EMBL" id="JACIET010000002">
    <property type="protein sequence ID" value="MBB4013696.1"/>
    <property type="molecule type" value="Genomic_DNA"/>
</dbReference>
<evidence type="ECO:0000256" key="2">
    <source>
        <dbReference type="SAM" id="SignalP"/>
    </source>
</evidence>
<dbReference type="AlphaFoldDB" id="A0A840BS92"/>
<evidence type="ECO:0000313" key="4">
    <source>
        <dbReference type="Proteomes" id="UP000561045"/>
    </source>
</evidence>
<evidence type="ECO:0000313" key="3">
    <source>
        <dbReference type="EMBL" id="MBB4013696.1"/>
    </source>
</evidence>
<sequence>MLQRKLLSAGIALALTSPAHAGESAELAKLRKEIEAMRASYETRIQALEKRLEKAEAQSAAAVVVAPAPLTTRPVPEPPSVAEAAPPAAAPVAAAPQSSDAAFNPAISLILAGNYSFLKQDPAGYAITGFPLPQGVEAGPGERGFNLGESELGLSANIDHRFRGAINIALHGDNSVSVEEAYVQTLGLDHGLGLKFGRFLSGIGYLNEQHAHTWDFVDAPLAYQAFVGGQFGDDGLQVRWLAPTDTYLEFGAEAGRGANYPGGDSGGNGAGAWSAYGHVGGDVGESHSWRAGLSYQHARANAQAWDATDLAGNSVTNAFSGKTQLWIADFVWKWAPMGNATVRNFKLQGEYLHRTQSGDLAYDTAATNSVDAYRNSQSGFYLQGIYQFMPGWRIGLRGEQLQHGTAEYGINSASLAASDYNPTRGSLMLDYSPSEFSRLRLQFTRDRSREGLADNQAFLQYQMSLGAHGAHLY</sequence>
<keyword evidence="2" id="KW-0732">Signal</keyword>
<accession>A0A840BS92</accession>
<evidence type="ECO:0008006" key="5">
    <source>
        <dbReference type="Google" id="ProtNLM"/>
    </source>
</evidence>
<name>A0A840BS92_9RHOO</name>
<keyword evidence="1" id="KW-0175">Coiled coil</keyword>
<organism evidence="3 4">
    <name type="scientific">Niveibacterium umoris</name>
    <dbReference type="NCBI Taxonomy" id="1193620"/>
    <lineage>
        <taxon>Bacteria</taxon>
        <taxon>Pseudomonadati</taxon>
        <taxon>Pseudomonadota</taxon>
        <taxon>Betaproteobacteria</taxon>
        <taxon>Rhodocyclales</taxon>
        <taxon>Rhodocyclaceae</taxon>
        <taxon>Niveibacterium</taxon>
    </lineage>
</organism>